<keyword evidence="8" id="KW-0067">ATP-binding</keyword>
<feature type="signal peptide" evidence="16">
    <location>
        <begin position="1"/>
        <end position="27"/>
    </location>
</feature>
<dbReference type="Gene3D" id="1.10.510.10">
    <property type="entry name" value="Transferase(Phosphotransferase) domain 1"/>
    <property type="match status" value="1"/>
</dbReference>
<dbReference type="Pfam" id="PF00069">
    <property type="entry name" value="Pkinase"/>
    <property type="match status" value="1"/>
</dbReference>
<dbReference type="InterPro" id="IPR008271">
    <property type="entry name" value="Ser/Thr_kinase_AS"/>
</dbReference>
<keyword evidence="2" id="KW-0723">Serine/threonine-protein kinase</keyword>
<evidence type="ECO:0000259" key="17">
    <source>
        <dbReference type="PROSITE" id="PS50011"/>
    </source>
</evidence>
<feature type="chain" id="PRO_5042964187" description="Protein kinase domain-containing protein" evidence="16">
    <location>
        <begin position="28"/>
        <end position="724"/>
    </location>
</feature>
<dbReference type="InterPro" id="IPR011009">
    <property type="entry name" value="Kinase-like_dom_sf"/>
</dbReference>
<dbReference type="GO" id="GO:0007166">
    <property type="term" value="P:cell surface receptor signaling pathway"/>
    <property type="evidence" value="ECO:0007669"/>
    <property type="project" value="InterPro"/>
</dbReference>
<evidence type="ECO:0000256" key="1">
    <source>
        <dbReference type="ARBA" id="ARBA00004479"/>
    </source>
</evidence>
<name>A0AAN7IRH5_QUERU</name>
<dbReference type="PANTHER" id="PTHR27005">
    <property type="entry name" value="WALL-ASSOCIATED RECEPTOR KINASE-LIKE 21"/>
    <property type="match status" value="1"/>
</dbReference>
<dbReference type="Proteomes" id="UP001324115">
    <property type="component" value="Unassembled WGS sequence"/>
</dbReference>
<evidence type="ECO:0000313" key="18">
    <source>
        <dbReference type="EMBL" id="KAK4583241.1"/>
    </source>
</evidence>
<dbReference type="GO" id="GO:0005524">
    <property type="term" value="F:ATP binding"/>
    <property type="evidence" value="ECO:0007669"/>
    <property type="project" value="UniProtKB-KW"/>
</dbReference>
<evidence type="ECO:0000256" key="9">
    <source>
        <dbReference type="ARBA" id="ARBA00022989"/>
    </source>
</evidence>
<dbReference type="FunFam" id="3.30.200.20:FF:000043">
    <property type="entry name" value="Wall-associated receptor kinase 2"/>
    <property type="match status" value="1"/>
</dbReference>
<dbReference type="FunFam" id="1.10.510.10:FF:000084">
    <property type="entry name" value="Wall-associated receptor kinase 2"/>
    <property type="match status" value="1"/>
</dbReference>
<evidence type="ECO:0000256" key="8">
    <source>
        <dbReference type="ARBA" id="ARBA00022840"/>
    </source>
</evidence>
<dbReference type="InterPro" id="IPR018097">
    <property type="entry name" value="EGF_Ca-bd_CS"/>
</dbReference>
<evidence type="ECO:0000256" key="15">
    <source>
        <dbReference type="SAM" id="Phobius"/>
    </source>
</evidence>
<dbReference type="AlphaFoldDB" id="A0AAN7IRH5"/>
<dbReference type="GO" id="GO:0005509">
    <property type="term" value="F:calcium ion binding"/>
    <property type="evidence" value="ECO:0007669"/>
    <property type="project" value="InterPro"/>
</dbReference>
<dbReference type="PANTHER" id="PTHR27005:SF526">
    <property type="entry name" value="WALL ASSOCIATED KINASE-LIKE PROTEIN"/>
    <property type="match status" value="1"/>
</dbReference>
<evidence type="ECO:0000256" key="4">
    <source>
        <dbReference type="ARBA" id="ARBA00022692"/>
    </source>
</evidence>
<evidence type="ECO:0000256" key="7">
    <source>
        <dbReference type="ARBA" id="ARBA00022777"/>
    </source>
</evidence>
<comment type="caution">
    <text evidence="18">The sequence shown here is derived from an EMBL/GenBank/DDBJ whole genome shotgun (WGS) entry which is preliminary data.</text>
</comment>
<keyword evidence="7" id="KW-0418">Kinase</keyword>
<dbReference type="Gene3D" id="2.10.25.10">
    <property type="entry name" value="Laminin"/>
    <property type="match status" value="1"/>
</dbReference>
<accession>A0AAN7IRH5</accession>
<protein>
    <recommendedName>
        <fullName evidence="17">Protein kinase domain-containing protein</fullName>
    </recommendedName>
</protein>
<dbReference type="SMART" id="SM00220">
    <property type="entry name" value="S_TKc"/>
    <property type="match status" value="1"/>
</dbReference>
<dbReference type="Gene3D" id="3.30.200.20">
    <property type="entry name" value="Phosphorylase Kinase, domain 1"/>
    <property type="match status" value="1"/>
</dbReference>
<feature type="transmembrane region" description="Helical" evidence="15">
    <location>
        <begin position="324"/>
        <end position="346"/>
    </location>
</feature>
<evidence type="ECO:0000256" key="11">
    <source>
        <dbReference type="ARBA" id="ARBA00023157"/>
    </source>
</evidence>
<dbReference type="InterPro" id="IPR000719">
    <property type="entry name" value="Prot_kinase_dom"/>
</dbReference>
<keyword evidence="4 15" id="KW-0812">Transmembrane</keyword>
<dbReference type="GO" id="GO:0005886">
    <property type="term" value="C:plasma membrane"/>
    <property type="evidence" value="ECO:0007669"/>
    <property type="project" value="TreeGrafter"/>
</dbReference>
<keyword evidence="10 15" id="KW-0472">Membrane</keyword>
<dbReference type="PROSITE" id="PS50011">
    <property type="entry name" value="PROTEIN_KINASE_DOM"/>
    <property type="match status" value="1"/>
</dbReference>
<proteinExistence type="predicted"/>
<feature type="domain" description="Protein kinase" evidence="17">
    <location>
        <begin position="399"/>
        <end position="683"/>
    </location>
</feature>
<comment type="subcellular location">
    <subcellularLocation>
        <location evidence="1">Membrane</location>
        <topology evidence="1">Single-pass type I membrane protein</topology>
    </subcellularLocation>
</comment>
<gene>
    <name evidence="18" type="ORF">RGQ29_026143</name>
</gene>
<organism evidence="18 19">
    <name type="scientific">Quercus rubra</name>
    <name type="common">Northern red oak</name>
    <name type="synonym">Quercus borealis</name>
    <dbReference type="NCBI Taxonomy" id="3512"/>
    <lineage>
        <taxon>Eukaryota</taxon>
        <taxon>Viridiplantae</taxon>
        <taxon>Streptophyta</taxon>
        <taxon>Embryophyta</taxon>
        <taxon>Tracheophyta</taxon>
        <taxon>Spermatophyta</taxon>
        <taxon>Magnoliopsida</taxon>
        <taxon>eudicotyledons</taxon>
        <taxon>Gunneridae</taxon>
        <taxon>Pentapetalae</taxon>
        <taxon>rosids</taxon>
        <taxon>fabids</taxon>
        <taxon>Fagales</taxon>
        <taxon>Fagaceae</taxon>
        <taxon>Quercus</taxon>
    </lineage>
</organism>
<evidence type="ECO:0000256" key="12">
    <source>
        <dbReference type="ARBA" id="ARBA00023180"/>
    </source>
</evidence>
<keyword evidence="3" id="KW-0808">Transferase</keyword>
<evidence type="ECO:0000256" key="10">
    <source>
        <dbReference type="ARBA" id="ARBA00023136"/>
    </source>
</evidence>
<comment type="catalytic activity">
    <reaction evidence="13">
        <text>L-seryl-[protein] + ATP = O-phospho-L-seryl-[protein] + ADP + H(+)</text>
        <dbReference type="Rhea" id="RHEA:17989"/>
        <dbReference type="Rhea" id="RHEA-COMP:9863"/>
        <dbReference type="Rhea" id="RHEA-COMP:11604"/>
        <dbReference type="ChEBI" id="CHEBI:15378"/>
        <dbReference type="ChEBI" id="CHEBI:29999"/>
        <dbReference type="ChEBI" id="CHEBI:30616"/>
        <dbReference type="ChEBI" id="CHEBI:83421"/>
        <dbReference type="ChEBI" id="CHEBI:456216"/>
    </reaction>
</comment>
<dbReference type="GO" id="GO:0030247">
    <property type="term" value="F:polysaccharide binding"/>
    <property type="evidence" value="ECO:0007669"/>
    <property type="project" value="InterPro"/>
</dbReference>
<dbReference type="Pfam" id="PF13947">
    <property type="entry name" value="GUB_WAK_bind"/>
    <property type="match status" value="1"/>
</dbReference>
<dbReference type="Pfam" id="PF08488">
    <property type="entry name" value="WAK"/>
    <property type="match status" value="1"/>
</dbReference>
<dbReference type="CDD" id="cd14066">
    <property type="entry name" value="STKc_IRAK"/>
    <property type="match status" value="1"/>
</dbReference>
<evidence type="ECO:0000256" key="13">
    <source>
        <dbReference type="ARBA" id="ARBA00047558"/>
    </source>
</evidence>
<dbReference type="SMART" id="SM00179">
    <property type="entry name" value="EGF_CA"/>
    <property type="match status" value="1"/>
</dbReference>
<dbReference type="GO" id="GO:0004674">
    <property type="term" value="F:protein serine/threonine kinase activity"/>
    <property type="evidence" value="ECO:0007669"/>
    <property type="project" value="UniProtKB-KW"/>
</dbReference>
<dbReference type="CDD" id="cd00054">
    <property type="entry name" value="EGF_CA"/>
    <property type="match status" value="1"/>
</dbReference>
<dbReference type="EMBL" id="JAXUIC010000007">
    <property type="protein sequence ID" value="KAK4583241.1"/>
    <property type="molecule type" value="Genomic_DNA"/>
</dbReference>
<reference evidence="18 19" key="1">
    <citation type="journal article" date="2023" name="G3 (Bethesda)">
        <title>A haplotype-resolved chromosome-scale genome for Quercus rubra L. provides insights into the genetics of adaptive traits for red oak species.</title>
        <authorList>
            <person name="Kapoor B."/>
            <person name="Jenkins J."/>
            <person name="Schmutz J."/>
            <person name="Zhebentyayeva T."/>
            <person name="Kuelheim C."/>
            <person name="Coggeshall M."/>
            <person name="Heim C."/>
            <person name="Lasky J.R."/>
            <person name="Leites L."/>
            <person name="Islam-Faridi N."/>
            <person name="Romero-Severson J."/>
            <person name="DeLeo V.L."/>
            <person name="Lucas S.M."/>
            <person name="Lazic D."/>
            <person name="Gailing O."/>
            <person name="Carlson J."/>
            <person name="Staton M."/>
        </authorList>
    </citation>
    <scope>NUCLEOTIDE SEQUENCE [LARGE SCALE GENOMIC DNA]</scope>
    <source>
        <strain evidence="18">Pseudo-F2</strain>
    </source>
</reference>
<dbReference type="SUPFAM" id="SSF56112">
    <property type="entry name" value="Protein kinase-like (PK-like)"/>
    <property type="match status" value="1"/>
</dbReference>
<dbReference type="InterPro" id="IPR001881">
    <property type="entry name" value="EGF-like_Ca-bd_dom"/>
</dbReference>
<keyword evidence="11" id="KW-1015">Disulfide bond</keyword>
<dbReference type="InterPro" id="IPR013695">
    <property type="entry name" value="WAK"/>
</dbReference>
<evidence type="ECO:0000256" key="14">
    <source>
        <dbReference type="ARBA" id="ARBA00047951"/>
    </source>
</evidence>
<evidence type="ECO:0000256" key="5">
    <source>
        <dbReference type="ARBA" id="ARBA00022729"/>
    </source>
</evidence>
<evidence type="ECO:0000256" key="2">
    <source>
        <dbReference type="ARBA" id="ARBA00022527"/>
    </source>
</evidence>
<dbReference type="InterPro" id="IPR025287">
    <property type="entry name" value="WAK_GUB"/>
</dbReference>
<sequence>MKMAVQFVMRITILVLLTYELAEAAAAAPIAKPNCKSSCGNLEIPYPFGIGTGCYMDKLFEVVCNQTGSSAKAYLTSIDKEVLQINLSSSTNSSDPTVQVQVPITYWEGCNSSGSGAALNFSGSPFNFPINYNTFISVGCNILATITGPVLFGCRTHCNKSQMEEPTRCSGFNCCESSNFPPNLQEFHVEFRNVIESPREEEACMYAFLVDKNWLKSNKPDPSSVQYWETVPIVLEWAILKRTNNSRDMCKSYKKRRVSYSDSDEDSFTCECASGYHGNPYLPGGCQDINECESKIRGECPNNSECENTVGSFRCNERKSPLKLAIIVICSSFGLLFLLVIIWWLYKVIKKRNKIKLRQKFFKRIGDLLLQQQLSSNENNVQQAKLFNLKELKNATDCFNENRILGKGGQGTVYKGMLIDGRIVAIKKCNTVDEGNLEQFVNEIIILSQINHRNVVKLLGCCLATEVPLLVYEFISNGTLFQYLHEENEDFPLLTWDMRLRIATEVAGALSYLHSAASLPIFHRDIKSSNILLDEKYRAKVADFGTSRSVTIDQTHVTTLVYGTFGYLDPEYFQTSQFTEKSDVYSFGVVLIELLTGEKAVSLTRSQEGRNLATYFVHSLKENCLFDILDTEVNKVCNKDEVIAIANLAKRCVHLKGRKRPTMMEVMMELEGVRKVSPAQPNLEELEYVRNEEMGRRNDVSISASSCLESGSTSLSNVLPLLSI</sequence>
<keyword evidence="9 15" id="KW-1133">Transmembrane helix</keyword>
<dbReference type="InterPro" id="IPR045274">
    <property type="entry name" value="WAK-like"/>
</dbReference>
<keyword evidence="6" id="KW-0547">Nucleotide-binding</keyword>
<dbReference type="PROSITE" id="PS00108">
    <property type="entry name" value="PROTEIN_KINASE_ST"/>
    <property type="match status" value="1"/>
</dbReference>
<evidence type="ECO:0000256" key="3">
    <source>
        <dbReference type="ARBA" id="ARBA00022679"/>
    </source>
</evidence>
<comment type="catalytic activity">
    <reaction evidence="14">
        <text>L-threonyl-[protein] + ATP = O-phospho-L-threonyl-[protein] + ADP + H(+)</text>
        <dbReference type="Rhea" id="RHEA:46608"/>
        <dbReference type="Rhea" id="RHEA-COMP:11060"/>
        <dbReference type="Rhea" id="RHEA-COMP:11605"/>
        <dbReference type="ChEBI" id="CHEBI:15378"/>
        <dbReference type="ChEBI" id="CHEBI:30013"/>
        <dbReference type="ChEBI" id="CHEBI:30616"/>
        <dbReference type="ChEBI" id="CHEBI:61977"/>
        <dbReference type="ChEBI" id="CHEBI:456216"/>
    </reaction>
</comment>
<evidence type="ECO:0000313" key="19">
    <source>
        <dbReference type="Proteomes" id="UP001324115"/>
    </source>
</evidence>
<keyword evidence="19" id="KW-1185">Reference proteome</keyword>
<evidence type="ECO:0000256" key="16">
    <source>
        <dbReference type="SAM" id="SignalP"/>
    </source>
</evidence>
<keyword evidence="5 16" id="KW-0732">Signal</keyword>
<keyword evidence="12" id="KW-0325">Glycoprotein</keyword>
<dbReference type="PROSITE" id="PS01187">
    <property type="entry name" value="EGF_CA"/>
    <property type="match status" value="1"/>
</dbReference>
<evidence type="ECO:0000256" key="6">
    <source>
        <dbReference type="ARBA" id="ARBA00022741"/>
    </source>
</evidence>